<dbReference type="Pfam" id="PF06293">
    <property type="entry name" value="Kdo"/>
    <property type="match status" value="1"/>
</dbReference>
<dbReference type="GO" id="GO:0016301">
    <property type="term" value="F:kinase activity"/>
    <property type="evidence" value="ECO:0007669"/>
    <property type="project" value="UniProtKB-KW"/>
</dbReference>
<evidence type="ECO:0000313" key="1">
    <source>
        <dbReference type="EMBL" id="MBE6420753.1"/>
    </source>
</evidence>
<evidence type="ECO:0000313" key="2">
    <source>
        <dbReference type="Proteomes" id="UP000725649"/>
    </source>
</evidence>
<organism evidence="1 2">
    <name type="scientific">Candidatus Avelusimicrobium gallicola</name>
    <dbReference type="NCBI Taxonomy" id="2562704"/>
    <lineage>
        <taxon>Bacteria</taxon>
        <taxon>Pseudomonadati</taxon>
        <taxon>Elusimicrobiota</taxon>
        <taxon>Elusimicrobia</taxon>
        <taxon>Elusimicrobiales</taxon>
        <taxon>Elusimicrobiaceae</taxon>
        <taxon>Candidatus Avelusimicrobium</taxon>
    </lineage>
</organism>
<dbReference type="Proteomes" id="UP000725649">
    <property type="component" value="Unassembled WGS sequence"/>
</dbReference>
<dbReference type="Gene3D" id="1.10.510.10">
    <property type="entry name" value="Transferase(Phosphotransferase) domain 1"/>
    <property type="match status" value="1"/>
</dbReference>
<comment type="caution">
    <text evidence="1">The sequence shown here is derived from an EMBL/GenBank/DDBJ whole genome shotgun (WGS) entry which is preliminary data.</text>
</comment>
<sequence length="264" mass="30734">MSEQAIKRQFFFAPNTQLPKDFVENMPFYFAEHGTTIHKARNLIKVFDSPIENGSKINVKKYCIPPIINRIFYSVGLRTPKAKTTYLNALELLKRGIQTPAPFAYIIEKDGWLIRFSYFFSEQVEGLQTIRQNSEDRDLLKAVAKYTADMHEKGCLHKDYTPGNILFRKENGEYKFWLVDINRFKFKNSPISAWSAFEALMKPYDNDALLKEFVLEYAKCRGVSQKLYIPILCLRKIRRAYDKTKRVLKKIPGSKLLLGKPLGK</sequence>
<gene>
    <name evidence="1" type="ORF">E7027_01205</name>
</gene>
<name>A0A928DNR4_9BACT</name>
<proteinExistence type="predicted"/>
<dbReference type="SUPFAM" id="SSF56112">
    <property type="entry name" value="Protein kinase-like (PK-like)"/>
    <property type="match status" value="1"/>
</dbReference>
<keyword evidence="1" id="KW-0808">Transferase</keyword>
<reference evidence="1" key="1">
    <citation type="submission" date="2019-04" db="EMBL/GenBank/DDBJ databases">
        <title>Evolution of Biomass-Degrading Anaerobic Consortia Revealed by Metagenomics.</title>
        <authorList>
            <person name="Peng X."/>
        </authorList>
    </citation>
    <scope>NUCLEOTIDE SEQUENCE</scope>
    <source>
        <strain evidence="1">SIG66</strain>
    </source>
</reference>
<dbReference type="AlphaFoldDB" id="A0A928DNR4"/>
<accession>A0A928DNR4</accession>
<dbReference type="InterPro" id="IPR011009">
    <property type="entry name" value="Kinase-like_dom_sf"/>
</dbReference>
<dbReference type="EMBL" id="SUVG01000002">
    <property type="protein sequence ID" value="MBE6420753.1"/>
    <property type="molecule type" value="Genomic_DNA"/>
</dbReference>
<keyword evidence="1" id="KW-0418">Kinase</keyword>
<protein>
    <submittedName>
        <fullName evidence="1">Tyrosine protein kinase</fullName>
    </submittedName>
</protein>